<evidence type="ECO:0000313" key="2">
    <source>
        <dbReference type="Proteomes" id="UP000078534"/>
    </source>
</evidence>
<dbReference type="OrthoDB" id="2390014at2"/>
<comment type="caution">
    <text evidence="1">The sequence shown here is derived from an EMBL/GenBank/DDBJ whole genome shotgun (WGS) entry which is preliminary data.</text>
</comment>
<sequence>MKRIIGIKSIMAVGMGTSIALWVSSKPNRIKVENTLREWKRKVKPSAIDNCESLPVEKGGHPHPYDLEDNNMVSEGAMYSVKFYNEKKQ</sequence>
<dbReference type="STRING" id="152268.A6K24_02370"/>
<evidence type="ECO:0008006" key="3">
    <source>
        <dbReference type="Google" id="ProtNLM"/>
    </source>
</evidence>
<dbReference type="RefSeq" id="WP_066325256.1">
    <property type="nucleotide sequence ID" value="NZ_LWSG01000001.1"/>
</dbReference>
<reference evidence="2" key="1">
    <citation type="submission" date="2016-04" db="EMBL/GenBank/DDBJ databases">
        <authorList>
            <person name="Lyu Z."/>
            <person name="Lyu W."/>
        </authorList>
    </citation>
    <scope>NUCLEOTIDE SEQUENCE [LARGE SCALE GENOMIC DNA]</scope>
    <source>
        <strain evidence="2">C44</strain>
    </source>
</reference>
<organism evidence="1 2">
    <name type="scientific">Metabacillus litoralis</name>
    <dbReference type="NCBI Taxonomy" id="152268"/>
    <lineage>
        <taxon>Bacteria</taxon>
        <taxon>Bacillati</taxon>
        <taxon>Bacillota</taxon>
        <taxon>Bacilli</taxon>
        <taxon>Bacillales</taxon>
        <taxon>Bacillaceae</taxon>
        <taxon>Metabacillus</taxon>
    </lineage>
</organism>
<evidence type="ECO:0000313" key="1">
    <source>
        <dbReference type="EMBL" id="OAS89419.1"/>
    </source>
</evidence>
<dbReference type="Proteomes" id="UP000078534">
    <property type="component" value="Unassembled WGS sequence"/>
</dbReference>
<proteinExistence type="predicted"/>
<accession>A0A179T8C6</accession>
<keyword evidence="2" id="KW-1185">Reference proteome</keyword>
<dbReference type="AlphaFoldDB" id="A0A179T8C6"/>
<name>A0A179T8C6_9BACI</name>
<gene>
    <name evidence="1" type="ORF">A6K24_02370</name>
</gene>
<dbReference type="EMBL" id="LWSG01000001">
    <property type="protein sequence ID" value="OAS89419.1"/>
    <property type="molecule type" value="Genomic_DNA"/>
</dbReference>
<protein>
    <recommendedName>
        <fullName evidence="3">YbyB</fullName>
    </recommendedName>
</protein>